<gene>
    <name evidence="8" type="ORF">PITC_022540</name>
</gene>
<dbReference type="InterPro" id="IPR036864">
    <property type="entry name" value="Zn2-C6_fun-type_DNA-bd_sf"/>
</dbReference>
<dbReference type="EMBL" id="JQGA01001585">
    <property type="protein sequence ID" value="KGO64404.1"/>
    <property type="molecule type" value="Genomic_DNA"/>
</dbReference>
<evidence type="ECO:0000256" key="3">
    <source>
        <dbReference type="ARBA" id="ARBA00023125"/>
    </source>
</evidence>
<dbReference type="SMART" id="SM00066">
    <property type="entry name" value="GAL4"/>
    <property type="match status" value="1"/>
</dbReference>
<dbReference type="Pfam" id="PF04082">
    <property type="entry name" value="Fungal_trans"/>
    <property type="match status" value="1"/>
</dbReference>
<dbReference type="GO" id="GO:0000981">
    <property type="term" value="F:DNA-binding transcription factor activity, RNA polymerase II-specific"/>
    <property type="evidence" value="ECO:0007669"/>
    <property type="project" value="InterPro"/>
</dbReference>
<dbReference type="InterPro" id="IPR007219">
    <property type="entry name" value="XnlR_reg_dom"/>
</dbReference>
<evidence type="ECO:0000256" key="4">
    <source>
        <dbReference type="ARBA" id="ARBA00023163"/>
    </source>
</evidence>
<dbReference type="OMA" id="WAIVHII"/>
<dbReference type="InterPro" id="IPR053230">
    <property type="entry name" value="Trans_reg_galc"/>
</dbReference>
<evidence type="ECO:0000313" key="8">
    <source>
        <dbReference type="EMBL" id="KGO64404.1"/>
    </source>
</evidence>
<dbReference type="Pfam" id="PF00172">
    <property type="entry name" value="Zn_clus"/>
    <property type="match status" value="1"/>
</dbReference>
<feature type="compositionally biased region" description="Polar residues" evidence="6">
    <location>
        <begin position="64"/>
        <end position="73"/>
    </location>
</feature>
<dbReference type="GO" id="GO:0003677">
    <property type="term" value="F:DNA binding"/>
    <property type="evidence" value="ECO:0007669"/>
    <property type="project" value="UniProtKB-KW"/>
</dbReference>
<evidence type="ECO:0000256" key="2">
    <source>
        <dbReference type="ARBA" id="ARBA00023015"/>
    </source>
</evidence>
<dbReference type="PhylomeDB" id="A0A0A2K9B9"/>
<dbReference type="PROSITE" id="PS50048">
    <property type="entry name" value="ZN2_CY6_FUNGAL_2"/>
    <property type="match status" value="1"/>
</dbReference>
<sequence length="866" mass="97802">MDNAKESVPLGPTSPKPRPFLVRPYGEYWSPTSPAPTRARASPGQSPSISCNYLPNARIVQQVTPVSSDSSSYLHLDPSKASGNRESTPRLSRTSNVHRPRHSARACENCRKRKIKCDSNRPTCGQCVHLNKRCLYEDAKQVRDRKTLQLLSQYVDRYEALLRDLESEVDAPTAQRIRDALKARNGQYSKPSDADDSDSSSVGSLEAVDLVEEDLNRSEITRATGYFGKNSEVSWLQSLEHRIESSGSQEARSPLASSQSQSPSEMFVALGLNPQGPSNDISIALMNYHLDDLEIPPVDGFDPFILPPNEVADKYLNAYITFVHPFFNVIQKSALMDQYRKSDIQPTKAPRKWLGILNIVFAIGCRHYRYTSTDNEGTSAEDLMYFSRARQLCLNQNYLLEHPDVQTVQLELLVAVYLLCLGQVNRASKFSSMALRSAISLGINLRLIDNDTQNASKEARCRLWWSIYSLEHLLTSMLGRASCIDENICSAPFPIPFEEESFRQQEVQDMFLDYSHREAQLRPTLFETSKQLQVGPSWAGGCEPSPALFFYYIVDLTLISQAVLSRVYSIEGIREGTSLAEYRLEKYSLHMDRWLSKLPPSYEFTEPNSGPWHVNYARLDDEAVPFTRERICLAMSFYSAQIILYRPCLTQTRSSALTRPNKPKLDGMNFHAKHRTEMAASCIQAACSLISIFPENVDVNWLTCLTPWWSVLHFLMQGITVLLLSLFEISFSSYTKTMQTPNRPPSTILTSDPSAAFSSSYPSLTDTDFYTALSQAKKALTWVHSMSSIDPAAYRAFLLCDGIVKKIAPRLNIDLHVWPNAETLPSGLGDKYEQVLDRWEDWVDFDGEFLDFANDDLLPSNVNDQL</sequence>
<dbReference type="PANTHER" id="PTHR47654">
    <property type="entry name" value="ZN(II)2CYS6 TRANSCRIPTION FACTOR (EUROFUNG)-RELATED"/>
    <property type="match status" value="1"/>
</dbReference>
<dbReference type="InterPro" id="IPR001138">
    <property type="entry name" value="Zn2Cys6_DnaBD"/>
</dbReference>
<dbReference type="OrthoDB" id="5296287at2759"/>
<feature type="region of interest" description="Disordered" evidence="6">
    <location>
        <begin position="64"/>
        <end position="100"/>
    </location>
</feature>
<evidence type="ECO:0000259" key="7">
    <source>
        <dbReference type="PROSITE" id="PS50048"/>
    </source>
</evidence>
<keyword evidence="9" id="KW-1185">Reference proteome</keyword>
<evidence type="ECO:0000313" key="9">
    <source>
        <dbReference type="Proteomes" id="UP000030104"/>
    </source>
</evidence>
<keyword evidence="1" id="KW-0479">Metal-binding</keyword>
<feature type="region of interest" description="Disordered" evidence="6">
    <location>
        <begin position="1"/>
        <end position="48"/>
    </location>
</feature>
<dbReference type="Proteomes" id="UP000030104">
    <property type="component" value="Unassembled WGS sequence"/>
</dbReference>
<keyword evidence="2" id="KW-0805">Transcription regulation</keyword>
<protein>
    <submittedName>
        <fullName evidence="8">Transcription factor, fungi</fullName>
    </submittedName>
</protein>
<dbReference type="Gene3D" id="4.10.240.10">
    <property type="entry name" value="Zn(2)-C6 fungal-type DNA-binding domain"/>
    <property type="match status" value="1"/>
</dbReference>
<dbReference type="SMART" id="SM00906">
    <property type="entry name" value="Fungal_trans"/>
    <property type="match status" value="1"/>
</dbReference>
<keyword evidence="5" id="KW-0539">Nucleus</keyword>
<keyword evidence="3" id="KW-0238">DNA-binding</keyword>
<dbReference type="GO" id="GO:0008270">
    <property type="term" value="F:zinc ion binding"/>
    <property type="evidence" value="ECO:0007669"/>
    <property type="project" value="InterPro"/>
</dbReference>
<feature type="domain" description="Zn(2)-C6 fungal-type" evidence="7">
    <location>
        <begin position="106"/>
        <end position="136"/>
    </location>
</feature>
<feature type="region of interest" description="Disordered" evidence="6">
    <location>
        <begin position="182"/>
        <end position="203"/>
    </location>
</feature>
<evidence type="ECO:0000256" key="1">
    <source>
        <dbReference type="ARBA" id="ARBA00022723"/>
    </source>
</evidence>
<organism evidence="8 9">
    <name type="scientific">Penicillium italicum</name>
    <name type="common">Blue mold</name>
    <dbReference type="NCBI Taxonomy" id="40296"/>
    <lineage>
        <taxon>Eukaryota</taxon>
        <taxon>Fungi</taxon>
        <taxon>Dikarya</taxon>
        <taxon>Ascomycota</taxon>
        <taxon>Pezizomycotina</taxon>
        <taxon>Eurotiomycetes</taxon>
        <taxon>Eurotiomycetidae</taxon>
        <taxon>Eurotiales</taxon>
        <taxon>Aspergillaceae</taxon>
        <taxon>Penicillium</taxon>
    </lineage>
</organism>
<proteinExistence type="predicted"/>
<dbReference type="PROSITE" id="PS00463">
    <property type="entry name" value="ZN2_CY6_FUNGAL_1"/>
    <property type="match status" value="1"/>
</dbReference>
<dbReference type="GO" id="GO:0006351">
    <property type="term" value="P:DNA-templated transcription"/>
    <property type="evidence" value="ECO:0007669"/>
    <property type="project" value="InterPro"/>
</dbReference>
<comment type="caution">
    <text evidence="8">The sequence shown here is derived from an EMBL/GenBank/DDBJ whole genome shotgun (WGS) entry which is preliminary data.</text>
</comment>
<name>A0A0A2K9B9_PENIT</name>
<dbReference type="SUPFAM" id="SSF57701">
    <property type="entry name" value="Zn2/Cys6 DNA-binding domain"/>
    <property type="match status" value="1"/>
</dbReference>
<feature type="compositionally biased region" description="Polar residues" evidence="6">
    <location>
        <begin position="81"/>
        <end position="95"/>
    </location>
</feature>
<keyword evidence="4" id="KW-0804">Transcription</keyword>
<evidence type="ECO:0000256" key="6">
    <source>
        <dbReference type="SAM" id="MobiDB-lite"/>
    </source>
</evidence>
<accession>A0A0A2K9B9</accession>
<dbReference type="AlphaFoldDB" id="A0A0A2K9B9"/>
<dbReference type="CDD" id="cd12148">
    <property type="entry name" value="fungal_TF_MHR"/>
    <property type="match status" value="1"/>
</dbReference>
<dbReference type="HOGENOM" id="CLU_011910_0_0_1"/>
<dbReference type="CDD" id="cd00067">
    <property type="entry name" value="GAL4"/>
    <property type="match status" value="1"/>
</dbReference>
<evidence type="ECO:0000256" key="5">
    <source>
        <dbReference type="ARBA" id="ARBA00023242"/>
    </source>
</evidence>
<reference evidence="8 9" key="1">
    <citation type="journal article" date="2015" name="Mol. Plant Microbe Interact.">
        <title>Genome, transcriptome, and functional analyses of Penicillium expansum provide new insights into secondary metabolism and pathogenicity.</title>
        <authorList>
            <person name="Ballester A.R."/>
            <person name="Marcet-Houben M."/>
            <person name="Levin E."/>
            <person name="Sela N."/>
            <person name="Selma-Lazaro C."/>
            <person name="Carmona L."/>
            <person name="Wisniewski M."/>
            <person name="Droby S."/>
            <person name="Gonzalez-Candelas L."/>
            <person name="Gabaldon T."/>
        </authorList>
    </citation>
    <scope>NUCLEOTIDE SEQUENCE [LARGE SCALE GENOMIC DNA]</scope>
    <source>
        <strain evidence="8 9">PHI-1</strain>
    </source>
</reference>
<dbReference type="PANTHER" id="PTHR47654:SF4">
    <property type="entry name" value="ZN(II)2CYS6 TRANSCRIPTION FACTOR (EUROFUNG)"/>
    <property type="match status" value="1"/>
</dbReference>